<accession>F0W2Z6</accession>
<dbReference type="AlphaFoldDB" id="F0W2Z6"/>
<dbReference type="EMBL" id="FR824056">
    <property type="protein sequence ID" value="CCA15433.1"/>
    <property type="molecule type" value="Genomic_DNA"/>
</dbReference>
<protein>
    <submittedName>
        <fullName evidence="2">AlNc14C11G1375 protein</fullName>
    </submittedName>
</protein>
<organism evidence="2">
    <name type="scientific">Albugo laibachii Nc14</name>
    <dbReference type="NCBI Taxonomy" id="890382"/>
    <lineage>
        <taxon>Eukaryota</taxon>
        <taxon>Sar</taxon>
        <taxon>Stramenopiles</taxon>
        <taxon>Oomycota</taxon>
        <taxon>Peronosporomycetes</taxon>
        <taxon>Albuginales</taxon>
        <taxon>Albuginaceae</taxon>
        <taxon>Albugo</taxon>
    </lineage>
</organism>
<gene>
    <name evidence="2" type="primary">AlNc14C11G1375</name>
    <name evidence="2" type="ORF">ALNC14_015760</name>
</gene>
<feature type="compositionally biased region" description="Polar residues" evidence="1">
    <location>
        <begin position="211"/>
        <end position="227"/>
    </location>
</feature>
<evidence type="ECO:0000313" key="2">
    <source>
        <dbReference type="EMBL" id="CCA15433.1"/>
    </source>
</evidence>
<evidence type="ECO:0000256" key="1">
    <source>
        <dbReference type="SAM" id="MobiDB-lite"/>
    </source>
</evidence>
<name>F0W2Z6_9STRA</name>
<reference evidence="2" key="1">
    <citation type="journal article" date="2011" name="PLoS Biol.">
        <title>Gene gain and loss during evolution of obligate parasitism in the white rust pathogen of Arabidopsis thaliana.</title>
        <authorList>
            <person name="Kemen E."/>
            <person name="Gardiner A."/>
            <person name="Schultz-Larsen T."/>
            <person name="Kemen A.C."/>
            <person name="Balmuth A.L."/>
            <person name="Robert-Seilaniantz A."/>
            <person name="Bailey K."/>
            <person name="Holub E."/>
            <person name="Studholme D.J."/>
            <person name="Maclean D."/>
            <person name="Jones J.D."/>
        </authorList>
    </citation>
    <scope>NUCLEOTIDE SEQUENCE</scope>
</reference>
<feature type="region of interest" description="Disordered" evidence="1">
    <location>
        <begin position="203"/>
        <end position="233"/>
    </location>
</feature>
<reference evidence="2" key="2">
    <citation type="submission" date="2011-02" db="EMBL/GenBank/DDBJ databases">
        <authorList>
            <person name="MacLean D."/>
        </authorList>
    </citation>
    <scope>NUCLEOTIDE SEQUENCE</scope>
</reference>
<proteinExistence type="predicted"/>
<dbReference type="HOGENOM" id="CLU_851033_0_0_1"/>
<sequence>MLSIEEFIAGNDTLQAFCKQSALPSEDLHEAISIILSYGIKALSQKYTLRRITLDELKTASKQDDFTSEDENIETESAKKTSICSTIKGSFRESTSNHRMELPTLIDVLGRDYLKRIWHLYSQSAPKGTDANSWTSLYPLIDEKIRGTLIPARNSGHTPFECFLIEYLRRCMKERSVAKENSRRAIATNNELSIEESIIKRYNSTKKERNMQQTKASNNDKQTNSSLKQRKSKNLRVIRNSTQRLRERCTDGRRSDFLVQDKHGNTKITVKPEGSLTSIGAAAIKVAHSYDWNPVLHKLTTTRQELMSSMYEFAIAGLHKLMIMLRW</sequence>